<reference evidence="1" key="1">
    <citation type="submission" date="2020-04" db="EMBL/GenBank/DDBJ databases">
        <authorList>
            <person name="Alioto T."/>
            <person name="Alioto T."/>
            <person name="Gomez Garrido J."/>
        </authorList>
    </citation>
    <scope>NUCLEOTIDE SEQUENCE</scope>
    <source>
        <strain evidence="1">A484AB</strain>
    </source>
</reference>
<proteinExistence type="predicted"/>
<protein>
    <submittedName>
        <fullName evidence="1">Nuclease HARBI1</fullName>
    </submittedName>
</protein>
<dbReference type="Proteomes" id="UP001152795">
    <property type="component" value="Unassembled WGS sequence"/>
</dbReference>
<feature type="non-terminal residue" evidence="1">
    <location>
        <position position="65"/>
    </location>
</feature>
<comment type="caution">
    <text evidence="1">The sequence shown here is derived from an EMBL/GenBank/DDBJ whole genome shotgun (WGS) entry which is preliminary data.</text>
</comment>
<organism evidence="1 2">
    <name type="scientific">Paramuricea clavata</name>
    <name type="common">Red gorgonian</name>
    <name type="synonym">Violescent sea-whip</name>
    <dbReference type="NCBI Taxonomy" id="317549"/>
    <lineage>
        <taxon>Eukaryota</taxon>
        <taxon>Metazoa</taxon>
        <taxon>Cnidaria</taxon>
        <taxon>Anthozoa</taxon>
        <taxon>Octocorallia</taxon>
        <taxon>Malacalcyonacea</taxon>
        <taxon>Plexauridae</taxon>
        <taxon>Paramuricea</taxon>
    </lineage>
</organism>
<gene>
    <name evidence="1" type="ORF">PACLA_8A026091</name>
</gene>
<accession>A0A7D9J1M4</accession>
<name>A0A7D9J1M4_PARCT</name>
<dbReference type="EMBL" id="CACRXK020010107">
    <property type="protein sequence ID" value="CAB4018652.1"/>
    <property type="molecule type" value="Genomic_DNA"/>
</dbReference>
<keyword evidence="2" id="KW-1185">Reference proteome</keyword>
<dbReference type="AlphaFoldDB" id="A0A7D9J1M4"/>
<evidence type="ECO:0000313" key="1">
    <source>
        <dbReference type="EMBL" id="CAB4018652.1"/>
    </source>
</evidence>
<sequence>MSKSLDFLSNGYDELSSFCHKAKNDFAQLNKKLDNLTTRVDEIGQAIDNIERYSYQYNVKIIGIP</sequence>
<evidence type="ECO:0000313" key="2">
    <source>
        <dbReference type="Proteomes" id="UP001152795"/>
    </source>
</evidence>